<dbReference type="Gene3D" id="3.40.50.10880">
    <property type="entry name" value="Uncharacterised protein PF01937, DUF89, domain 3"/>
    <property type="match status" value="1"/>
</dbReference>
<evidence type="ECO:0000256" key="2">
    <source>
        <dbReference type="ARBA" id="ARBA00001936"/>
    </source>
</evidence>
<dbReference type="Proteomes" id="UP000199323">
    <property type="component" value="Unassembled WGS sequence"/>
</dbReference>
<dbReference type="SUPFAM" id="SSF111321">
    <property type="entry name" value="AF1104-like"/>
    <property type="match status" value="1"/>
</dbReference>
<dbReference type="GO" id="GO:0046872">
    <property type="term" value="F:metal ion binding"/>
    <property type="evidence" value="ECO:0007669"/>
    <property type="project" value="UniProtKB-KW"/>
</dbReference>
<keyword evidence="5" id="KW-0378">Hydrolase</keyword>
<comment type="similarity">
    <text evidence="3">Belongs to the damage-control phosphatase family. Sugar phosphate phosphatase III subfamily.</text>
</comment>
<dbReference type="PANTHER" id="PTHR12260:SF6">
    <property type="entry name" value="DAMAGE-CONTROL PHOSPHATASE ARMT1"/>
    <property type="match status" value="1"/>
</dbReference>
<evidence type="ECO:0000313" key="9">
    <source>
        <dbReference type="EMBL" id="SFF52877.1"/>
    </source>
</evidence>
<evidence type="ECO:0000259" key="8">
    <source>
        <dbReference type="Pfam" id="PF01937"/>
    </source>
</evidence>
<comment type="catalytic activity">
    <reaction evidence="7">
        <text>beta-D-fructose 6-phosphate = dihydroxyacetone + D-glyceraldehyde 3-phosphate</text>
        <dbReference type="Rhea" id="RHEA:28002"/>
        <dbReference type="ChEBI" id="CHEBI:16016"/>
        <dbReference type="ChEBI" id="CHEBI:57634"/>
        <dbReference type="ChEBI" id="CHEBI:59776"/>
    </reaction>
</comment>
<dbReference type="AlphaFoldDB" id="A0A1I2JI79"/>
<evidence type="ECO:0000256" key="3">
    <source>
        <dbReference type="ARBA" id="ARBA00009519"/>
    </source>
</evidence>
<dbReference type="EMBL" id="FONG01000017">
    <property type="protein sequence ID" value="SFF52877.1"/>
    <property type="molecule type" value="Genomic_DNA"/>
</dbReference>
<evidence type="ECO:0000313" key="10">
    <source>
        <dbReference type="Proteomes" id="UP000199323"/>
    </source>
</evidence>
<evidence type="ECO:0000256" key="7">
    <source>
        <dbReference type="ARBA" id="ARBA00048809"/>
    </source>
</evidence>
<protein>
    <recommendedName>
        <fullName evidence="8">Damage-control phosphatase ARMT1-like metal-binding domain-containing protein</fullName>
    </recommendedName>
</protein>
<dbReference type="InterPro" id="IPR039763">
    <property type="entry name" value="ARMT1"/>
</dbReference>
<dbReference type="PANTHER" id="PTHR12260">
    <property type="entry name" value="DAMAGE-CONTROL PHOSPHATASE ARMT1"/>
    <property type="match status" value="1"/>
</dbReference>
<keyword evidence="10" id="KW-1185">Reference proteome</keyword>
<evidence type="ECO:0000256" key="4">
    <source>
        <dbReference type="ARBA" id="ARBA00022723"/>
    </source>
</evidence>
<keyword evidence="4" id="KW-0479">Metal-binding</keyword>
<reference evidence="9 10" key="1">
    <citation type="submission" date="2016-10" db="EMBL/GenBank/DDBJ databases">
        <authorList>
            <person name="de Groot N.N."/>
        </authorList>
    </citation>
    <scope>NUCLEOTIDE SEQUENCE [LARGE SCALE GENOMIC DNA]</scope>
    <source>
        <strain evidence="9 10">CGMCC 4.3510</strain>
    </source>
</reference>
<keyword evidence="6" id="KW-0464">Manganese</keyword>
<evidence type="ECO:0000256" key="5">
    <source>
        <dbReference type="ARBA" id="ARBA00022801"/>
    </source>
</evidence>
<name>A0A1I2JI79_9ACTN</name>
<comment type="cofactor">
    <cofactor evidence="2">
        <name>Mn(2+)</name>
        <dbReference type="ChEBI" id="CHEBI:29035"/>
    </cofactor>
</comment>
<dbReference type="STRING" id="380248.SAMN05216251_117165"/>
<dbReference type="InterPro" id="IPR002791">
    <property type="entry name" value="ARMT1-like_metal-bd"/>
</dbReference>
<organism evidence="9 10">
    <name type="scientific">Actinacidiphila alni</name>
    <dbReference type="NCBI Taxonomy" id="380248"/>
    <lineage>
        <taxon>Bacteria</taxon>
        <taxon>Bacillati</taxon>
        <taxon>Actinomycetota</taxon>
        <taxon>Actinomycetes</taxon>
        <taxon>Kitasatosporales</taxon>
        <taxon>Streptomycetaceae</taxon>
        <taxon>Actinacidiphila</taxon>
    </lineage>
</organism>
<evidence type="ECO:0000256" key="1">
    <source>
        <dbReference type="ARBA" id="ARBA00001326"/>
    </source>
</evidence>
<gene>
    <name evidence="9" type="ORF">SAMN05216251_117165</name>
</gene>
<accession>A0A1I2JI79</accession>
<sequence>MVMSGTPGSFARSVLTDRHPVLLRQVADGHPYPPDVRRALDALAEETAAPAAADATDGPSMGPLPTGAAFPDRELWERWGVAHYVGRKSWYDVPFLWAENWFYRRLLAAVGWFGPGPWQGVDPFAPVKRAELAGAEVAAELAALDGLDALAPGERDQALLRAALWGNRADLGFRLTADAGTTPDSAASAVLADDSPALWRHLAAAPPGTAAVHLIADNAGRELIPDLILLDHLLNTGRAATAVLHVKPYPYFVSDATTADVLECVRRIGRAPGRAGETGVRLREALGDGRLAIRTHPFFCAPLPYAAMPGDLRAELGGATVTLLKGDLNYRRLVGDRWWPPTSGFAAATAYFPGPLAALRTLKSDVVVGLDAATVAGLDADSRTTGTSWRTSGTYAVVQTRT</sequence>
<dbReference type="GO" id="GO:0016791">
    <property type="term" value="F:phosphatase activity"/>
    <property type="evidence" value="ECO:0007669"/>
    <property type="project" value="TreeGrafter"/>
</dbReference>
<dbReference type="GO" id="GO:0006974">
    <property type="term" value="P:DNA damage response"/>
    <property type="evidence" value="ECO:0007669"/>
    <property type="project" value="TreeGrafter"/>
</dbReference>
<proteinExistence type="inferred from homology"/>
<dbReference type="InterPro" id="IPR036075">
    <property type="entry name" value="ARMT-1-like_metal-bd_sf"/>
</dbReference>
<evidence type="ECO:0000256" key="6">
    <source>
        <dbReference type="ARBA" id="ARBA00023211"/>
    </source>
</evidence>
<feature type="domain" description="Damage-control phosphatase ARMT1-like metal-binding" evidence="8">
    <location>
        <begin position="16"/>
        <end position="371"/>
    </location>
</feature>
<dbReference type="Pfam" id="PF01937">
    <property type="entry name" value="ARMT1-like_dom"/>
    <property type="match status" value="1"/>
</dbReference>
<comment type="catalytic activity">
    <reaction evidence="1">
        <text>beta-D-fructose 1-phosphate + H2O = D-fructose + phosphate</text>
        <dbReference type="Rhea" id="RHEA:35603"/>
        <dbReference type="ChEBI" id="CHEBI:15377"/>
        <dbReference type="ChEBI" id="CHEBI:37721"/>
        <dbReference type="ChEBI" id="CHEBI:43474"/>
        <dbReference type="ChEBI" id="CHEBI:138881"/>
    </reaction>
</comment>